<dbReference type="Pfam" id="PF03969">
    <property type="entry name" value="AFG1_ATPase"/>
    <property type="match status" value="1"/>
</dbReference>
<evidence type="ECO:0000313" key="3">
    <source>
        <dbReference type="EMBL" id="CAB9494861.1"/>
    </source>
</evidence>
<dbReference type="GO" id="GO:0005737">
    <property type="term" value="C:cytoplasm"/>
    <property type="evidence" value="ECO:0007669"/>
    <property type="project" value="TreeGrafter"/>
</dbReference>
<keyword evidence="3" id="KW-0132">Cell division</keyword>
<dbReference type="GO" id="GO:0016887">
    <property type="term" value="F:ATP hydrolysis activity"/>
    <property type="evidence" value="ECO:0007669"/>
    <property type="project" value="InterPro"/>
</dbReference>
<dbReference type="GO" id="GO:0005524">
    <property type="term" value="F:ATP binding"/>
    <property type="evidence" value="ECO:0007669"/>
    <property type="project" value="UniProtKB-KW"/>
</dbReference>
<protein>
    <submittedName>
        <fullName evidence="3">Cell division protein ZapE</fullName>
    </submittedName>
</protein>
<evidence type="ECO:0000256" key="1">
    <source>
        <dbReference type="ARBA" id="ARBA00022741"/>
    </source>
</evidence>
<dbReference type="Proteomes" id="UP000509458">
    <property type="component" value="Chromosome"/>
</dbReference>
<evidence type="ECO:0000256" key="2">
    <source>
        <dbReference type="ARBA" id="ARBA00022840"/>
    </source>
</evidence>
<dbReference type="SUPFAM" id="SSF52540">
    <property type="entry name" value="P-loop containing nucleoside triphosphate hydrolases"/>
    <property type="match status" value="1"/>
</dbReference>
<dbReference type="EMBL" id="LR812090">
    <property type="protein sequence ID" value="CAB9494861.1"/>
    <property type="molecule type" value="Genomic_DNA"/>
</dbReference>
<dbReference type="RefSeq" id="WP_179984157.1">
    <property type="nucleotide sequence ID" value="NZ_LR812090.1"/>
</dbReference>
<dbReference type="InterPro" id="IPR027417">
    <property type="entry name" value="P-loop_NTPase"/>
</dbReference>
<sequence>MKTVMDDKAVQHSVVQRSSPTGPITVAYERKVDAGEVRRDDAQFALAGKLDALHESLFSLPAAPVRTYQLKKSSSKSRSPLLLSLKRTLASTQSFFRKRFGLWSFGSPPRGIYIHGPVGVGKSFLMDLFYASVNAPEENHSCNKNTHKHAKISKRRVHFHEFMLEVHHRIFVYKQKYPRDDALPIIAQQLAEEAQLLCFDEFQVTDVADAMILKRLFLLLLDLNVVVVTTSNRAPEELYEGGINRSLFLPFIDMLKDTFDIISMDDSCVDYRLETRADGQSYFWSNEDDYGKVNDNIQAQLEDIFGGTASGTEAEVIPVHFGRTVQVARMNDRCAWFDFSELCYQPLGAADYISLCCRFPVIIMERVPQLDANHLNEARRFVTLIDACYESRTRLVLTARVPLEELFVDFEARVESNDGDGELIVNDKGGNSSSFATTMIRTKEGKYYEWSATGRVGVSLAQFSSANDLAFSFRRAASRLVEMGGKEWGRQ</sequence>
<dbReference type="PANTHER" id="PTHR12169:SF6">
    <property type="entry name" value="AFG1-LIKE ATPASE"/>
    <property type="match status" value="1"/>
</dbReference>
<dbReference type="NCBIfam" id="NF040713">
    <property type="entry name" value="ZapE"/>
    <property type="match status" value="1"/>
</dbReference>
<accession>A0A6T9Y3R2</accession>
<dbReference type="Gene3D" id="3.40.50.300">
    <property type="entry name" value="P-loop containing nucleotide triphosphate hydrolases"/>
    <property type="match status" value="1"/>
</dbReference>
<reference evidence="3 4" key="1">
    <citation type="submission" date="2020-06" db="EMBL/GenBank/DDBJ databases">
        <authorList>
            <person name="Duchaud E."/>
        </authorList>
    </citation>
    <scope>NUCLEOTIDE SEQUENCE [LARGE SCALE GENOMIC DNA]</scope>
    <source>
        <strain evidence="3">Alteromonas fortis</strain>
    </source>
</reference>
<organism evidence="3 4">
    <name type="scientific">Alteromonas macleodii</name>
    <name type="common">Pseudoalteromonas macleodii</name>
    <dbReference type="NCBI Taxonomy" id="28108"/>
    <lineage>
        <taxon>Bacteria</taxon>
        <taxon>Pseudomonadati</taxon>
        <taxon>Pseudomonadota</taxon>
        <taxon>Gammaproteobacteria</taxon>
        <taxon>Alteromonadales</taxon>
        <taxon>Alteromonadaceae</taxon>
        <taxon>Alteromonas/Salinimonas group</taxon>
        <taxon>Alteromonas</taxon>
    </lineage>
</organism>
<evidence type="ECO:0000313" key="4">
    <source>
        <dbReference type="Proteomes" id="UP000509458"/>
    </source>
</evidence>
<proteinExistence type="predicted"/>
<keyword evidence="1" id="KW-0547">Nucleotide-binding</keyword>
<dbReference type="AlphaFoldDB" id="A0A6T9Y3R2"/>
<dbReference type="PANTHER" id="PTHR12169">
    <property type="entry name" value="ATPASE N2B"/>
    <property type="match status" value="1"/>
</dbReference>
<name>A0A6T9Y3R2_ALTMA</name>
<keyword evidence="2" id="KW-0067">ATP-binding</keyword>
<dbReference type="InterPro" id="IPR005654">
    <property type="entry name" value="ATPase_AFG1-like"/>
</dbReference>
<keyword evidence="3" id="KW-0131">Cell cycle</keyword>
<dbReference type="GO" id="GO:0051301">
    <property type="term" value="P:cell division"/>
    <property type="evidence" value="ECO:0007669"/>
    <property type="project" value="UniProtKB-KW"/>
</dbReference>
<gene>
    <name evidence="3" type="ORF">ALFOR1_40236</name>
</gene>